<evidence type="ECO:0000259" key="1">
    <source>
        <dbReference type="PROSITE" id="PS50975"/>
    </source>
</evidence>
<sequence>MNVFVTDGNSRAALAITRSLGRKGHHVIVGCKRSTSLSSCSRYCADSVSYPDPACDSEAFIQHLKILVEEYSIDLLVPVTDVCVLPVSKHREQFSSRLRIPLPPDESLRIAADKNRLIEIATTLGVSVPKSFIVDNPENIIRSLYKLDYPLVIKPSRSRVPDKNGWISTSVDYAETPGELEEKLCKMPTPVFPIILQERIVGPGIGLFYCYHEGKKIASFAHQRLREKPPSGGVSVLRESVDIDPVADGYSQILLENLNWHGVAMVEFKRDLRDGQPKLMEINGRFWGSLQLAVDSGVDFPAILAMPTSDQPDTKNTNNTYEVGIRSRWLWGDIDLLLMYLFKSSRQLNLPPGAPSRWKSLRKILNPFGHNLHYEVLRFSDLKPWLHETMQWFRN</sequence>
<dbReference type="GO" id="GO:0046872">
    <property type="term" value="F:metal ion binding"/>
    <property type="evidence" value="ECO:0007669"/>
    <property type="project" value="InterPro"/>
</dbReference>
<dbReference type="AlphaFoldDB" id="A0A3B0XXW5"/>
<name>A0A3B0XXW5_9ZZZZ</name>
<dbReference type="InterPro" id="IPR011761">
    <property type="entry name" value="ATP-grasp"/>
</dbReference>
<gene>
    <name evidence="2" type="ORF">MNBD_GAMMA15-636</name>
</gene>
<dbReference type="Gene3D" id="3.40.50.20">
    <property type="match status" value="1"/>
</dbReference>
<dbReference type="Pfam" id="PF15632">
    <property type="entry name" value="ATPgrasp_Ter"/>
    <property type="match status" value="1"/>
</dbReference>
<dbReference type="Gene3D" id="3.30.1490.20">
    <property type="entry name" value="ATP-grasp fold, A domain"/>
    <property type="match status" value="1"/>
</dbReference>
<accession>A0A3B0XXW5</accession>
<dbReference type="SUPFAM" id="SSF56059">
    <property type="entry name" value="Glutathione synthetase ATP-binding domain-like"/>
    <property type="match status" value="1"/>
</dbReference>
<feature type="domain" description="ATP-grasp" evidence="1">
    <location>
        <begin position="118"/>
        <end position="309"/>
    </location>
</feature>
<dbReference type="EMBL" id="UOFN01000013">
    <property type="protein sequence ID" value="VAW73225.1"/>
    <property type="molecule type" value="Genomic_DNA"/>
</dbReference>
<dbReference type="GO" id="GO:0005524">
    <property type="term" value="F:ATP binding"/>
    <property type="evidence" value="ECO:0007669"/>
    <property type="project" value="InterPro"/>
</dbReference>
<protein>
    <submittedName>
        <fullName evidence="2">ATP-grasp enzyme-like protein</fullName>
    </submittedName>
</protein>
<reference evidence="2" key="1">
    <citation type="submission" date="2018-06" db="EMBL/GenBank/DDBJ databases">
        <authorList>
            <person name="Zhirakovskaya E."/>
        </authorList>
    </citation>
    <scope>NUCLEOTIDE SEQUENCE</scope>
</reference>
<evidence type="ECO:0000313" key="2">
    <source>
        <dbReference type="EMBL" id="VAW73225.1"/>
    </source>
</evidence>
<dbReference type="Gene3D" id="3.30.470.20">
    <property type="entry name" value="ATP-grasp fold, B domain"/>
    <property type="match status" value="1"/>
</dbReference>
<dbReference type="InterPro" id="IPR013815">
    <property type="entry name" value="ATP_grasp_subdomain_1"/>
</dbReference>
<dbReference type="PROSITE" id="PS50975">
    <property type="entry name" value="ATP_GRASP"/>
    <property type="match status" value="1"/>
</dbReference>
<organism evidence="2">
    <name type="scientific">hydrothermal vent metagenome</name>
    <dbReference type="NCBI Taxonomy" id="652676"/>
    <lineage>
        <taxon>unclassified sequences</taxon>
        <taxon>metagenomes</taxon>
        <taxon>ecological metagenomes</taxon>
    </lineage>
</organism>
<proteinExistence type="predicted"/>